<gene>
    <name evidence="8" type="primary">aroB</name>
    <name evidence="8" type="ORF">GCM10011387_07310</name>
</gene>
<evidence type="ECO:0000259" key="7">
    <source>
        <dbReference type="Pfam" id="PF24621"/>
    </source>
</evidence>
<dbReference type="InterPro" id="IPR056179">
    <property type="entry name" value="DHQS_C"/>
</dbReference>
<dbReference type="AlphaFoldDB" id="A0A916U232"/>
<keyword evidence="2" id="KW-0028">Amino-acid biosynthesis</keyword>
<evidence type="ECO:0000313" key="9">
    <source>
        <dbReference type="Proteomes" id="UP000651668"/>
    </source>
</evidence>
<dbReference type="EMBL" id="BMIL01000002">
    <property type="protein sequence ID" value="GGC56292.1"/>
    <property type="molecule type" value="Genomic_DNA"/>
</dbReference>
<dbReference type="PANTHER" id="PTHR43622:SF7">
    <property type="entry name" value="3-DEHYDROQUINATE SYNTHASE, CHLOROPLASTIC"/>
    <property type="match status" value="1"/>
</dbReference>
<keyword evidence="9" id="KW-1185">Reference proteome</keyword>
<evidence type="ECO:0000259" key="6">
    <source>
        <dbReference type="Pfam" id="PF01761"/>
    </source>
</evidence>
<keyword evidence="3" id="KW-0520">NAD</keyword>
<proteinExistence type="predicted"/>
<dbReference type="Gene3D" id="3.40.50.1970">
    <property type="match status" value="1"/>
</dbReference>
<evidence type="ECO:0000313" key="8">
    <source>
        <dbReference type="EMBL" id="GGC56292.1"/>
    </source>
</evidence>
<dbReference type="GO" id="GO:0008652">
    <property type="term" value="P:amino acid biosynthetic process"/>
    <property type="evidence" value="ECO:0007669"/>
    <property type="project" value="UniProtKB-KW"/>
</dbReference>
<dbReference type="Pfam" id="PF01761">
    <property type="entry name" value="DHQ_synthase"/>
    <property type="match status" value="1"/>
</dbReference>
<dbReference type="Gene3D" id="1.20.1090.10">
    <property type="entry name" value="Dehydroquinate synthase-like - alpha domain"/>
    <property type="match status" value="1"/>
</dbReference>
<evidence type="ECO:0000256" key="2">
    <source>
        <dbReference type="ARBA" id="ARBA00022605"/>
    </source>
</evidence>
<comment type="cofactor">
    <cofactor evidence="1">
        <name>NAD(+)</name>
        <dbReference type="ChEBI" id="CHEBI:57540"/>
    </cofactor>
</comment>
<dbReference type="InterPro" id="IPR030960">
    <property type="entry name" value="DHQS/DOIS_N"/>
</dbReference>
<sequence>MDYLEQSFNIRYHYKIFFTEGLFDSDNLLLADFFNGESSAAQKKVLFVLDAGLVDANPALETAITAYFQVHRAVELVSEILIVPGGEAAKNNPAVLESIIEAVDVHGIDRHSYIAAVGGGAVLDLVGYAAAIAHRGIRHLRIPTTVLAQNDSGVGVKNGVNYKGKKNFLGSFSPPVAVFNDKQFLLTLNNRDFRSGISEAIKVALIKDPAFFTWIEAHASKLLNRDMESMEYLIKHCARLHLEHISSLDPFERGSSRPLDFGHWSAHKLEQLSNFSITHGEAVAMGMALDSTYSLYAGVLSEEKLQRILNLLALFFDITNPLIRITDLNAPILQGLQEFREHLGGNLCITLLRDVGEGFEVHEMDPHTLLQASQYILQFKKRQFDTNTFPL</sequence>
<protein>
    <submittedName>
        <fullName evidence="8">3-dehydroquinate synthase</fullName>
    </submittedName>
</protein>
<dbReference type="NCBIfam" id="NF004852">
    <property type="entry name" value="PRK06203.1"/>
    <property type="match status" value="1"/>
</dbReference>
<dbReference type="RefSeq" id="WP_188625482.1">
    <property type="nucleotide sequence ID" value="NZ_BMIL01000002.1"/>
</dbReference>
<dbReference type="PANTHER" id="PTHR43622">
    <property type="entry name" value="3-DEHYDROQUINATE SYNTHASE"/>
    <property type="match status" value="1"/>
</dbReference>
<comment type="caution">
    <text evidence="8">The sequence shown here is derived from an EMBL/GenBank/DDBJ whole genome shotgun (WGS) entry which is preliminary data.</text>
</comment>
<dbReference type="GO" id="GO:0009073">
    <property type="term" value="P:aromatic amino acid family biosynthetic process"/>
    <property type="evidence" value="ECO:0007669"/>
    <property type="project" value="UniProtKB-KW"/>
</dbReference>
<evidence type="ECO:0000256" key="1">
    <source>
        <dbReference type="ARBA" id="ARBA00001911"/>
    </source>
</evidence>
<name>A0A916U232_9SPHI</name>
<accession>A0A916U232</accession>
<dbReference type="Proteomes" id="UP000651668">
    <property type="component" value="Unassembled WGS sequence"/>
</dbReference>
<keyword evidence="5" id="KW-0456">Lyase</keyword>
<dbReference type="InterPro" id="IPR050071">
    <property type="entry name" value="Dehydroquinate_synthase"/>
</dbReference>
<feature type="domain" description="3-dehydroquinate synthase C-terminal" evidence="7">
    <location>
        <begin position="196"/>
        <end position="313"/>
    </location>
</feature>
<reference evidence="8" key="2">
    <citation type="submission" date="2020-09" db="EMBL/GenBank/DDBJ databases">
        <authorList>
            <person name="Sun Q."/>
            <person name="Zhou Y."/>
        </authorList>
    </citation>
    <scope>NUCLEOTIDE SEQUENCE</scope>
    <source>
        <strain evidence="8">CGMCC 1.15343</strain>
    </source>
</reference>
<evidence type="ECO:0000256" key="4">
    <source>
        <dbReference type="ARBA" id="ARBA00023141"/>
    </source>
</evidence>
<dbReference type="Pfam" id="PF24621">
    <property type="entry name" value="DHQS_C"/>
    <property type="match status" value="1"/>
</dbReference>
<reference evidence="8" key="1">
    <citation type="journal article" date="2014" name="Int. J. Syst. Evol. Microbiol.">
        <title>Complete genome sequence of Corynebacterium casei LMG S-19264T (=DSM 44701T), isolated from a smear-ripened cheese.</title>
        <authorList>
            <consortium name="US DOE Joint Genome Institute (JGI-PGF)"/>
            <person name="Walter F."/>
            <person name="Albersmeier A."/>
            <person name="Kalinowski J."/>
            <person name="Ruckert C."/>
        </authorList>
    </citation>
    <scope>NUCLEOTIDE SEQUENCE</scope>
    <source>
        <strain evidence="8">CGMCC 1.15343</strain>
    </source>
</reference>
<dbReference type="SUPFAM" id="SSF56796">
    <property type="entry name" value="Dehydroquinate synthase-like"/>
    <property type="match status" value="1"/>
</dbReference>
<evidence type="ECO:0000256" key="5">
    <source>
        <dbReference type="ARBA" id="ARBA00023239"/>
    </source>
</evidence>
<dbReference type="CDD" id="cd08198">
    <property type="entry name" value="DHQS-like"/>
    <property type="match status" value="1"/>
</dbReference>
<feature type="domain" description="3-dehydroquinate synthase N-terminal" evidence="6">
    <location>
        <begin position="81"/>
        <end position="194"/>
    </location>
</feature>
<organism evidence="8 9">
    <name type="scientific">Pedobacter quisquiliarum</name>
    <dbReference type="NCBI Taxonomy" id="1834438"/>
    <lineage>
        <taxon>Bacteria</taxon>
        <taxon>Pseudomonadati</taxon>
        <taxon>Bacteroidota</taxon>
        <taxon>Sphingobacteriia</taxon>
        <taxon>Sphingobacteriales</taxon>
        <taxon>Sphingobacteriaceae</taxon>
        <taxon>Pedobacter</taxon>
    </lineage>
</organism>
<dbReference type="GO" id="GO:0003856">
    <property type="term" value="F:3-dehydroquinate synthase activity"/>
    <property type="evidence" value="ECO:0007669"/>
    <property type="project" value="TreeGrafter"/>
</dbReference>
<evidence type="ECO:0000256" key="3">
    <source>
        <dbReference type="ARBA" id="ARBA00023027"/>
    </source>
</evidence>
<keyword evidence="4" id="KW-0057">Aromatic amino acid biosynthesis</keyword>